<comment type="caution">
    <text evidence="5">The sequence shown here is derived from an EMBL/GenBank/DDBJ whole genome shotgun (WGS) entry which is preliminary data.</text>
</comment>
<dbReference type="GO" id="GO:0005794">
    <property type="term" value="C:Golgi apparatus"/>
    <property type="evidence" value="ECO:0007669"/>
    <property type="project" value="TreeGrafter"/>
</dbReference>
<dbReference type="GO" id="GO:0070840">
    <property type="term" value="F:dynein complex binding"/>
    <property type="evidence" value="ECO:0007669"/>
    <property type="project" value="InterPro"/>
</dbReference>
<reference evidence="5 6" key="1">
    <citation type="journal article" date="2017" name="PLoS Biol.">
        <title>The sea cucumber genome provides insights into morphological evolution and visceral regeneration.</title>
        <authorList>
            <person name="Zhang X."/>
            <person name="Sun L."/>
            <person name="Yuan J."/>
            <person name="Sun Y."/>
            <person name="Gao Y."/>
            <person name="Zhang L."/>
            <person name="Li S."/>
            <person name="Dai H."/>
            <person name="Hamel J.F."/>
            <person name="Liu C."/>
            <person name="Yu Y."/>
            <person name="Liu S."/>
            <person name="Lin W."/>
            <person name="Guo K."/>
            <person name="Jin S."/>
            <person name="Xu P."/>
            <person name="Storey K.B."/>
            <person name="Huan P."/>
            <person name="Zhang T."/>
            <person name="Zhou Y."/>
            <person name="Zhang J."/>
            <person name="Lin C."/>
            <person name="Li X."/>
            <person name="Xing L."/>
            <person name="Huo D."/>
            <person name="Sun M."/>
            <person name="Wang L."/>
            <person name="Mercier A."/>
            <person name="Li F."/>
            <person name="Yang H."/>
            <person name="Xiang J."/>
        </authorList>
    </citation>
    <scope>NUCLEOTIDE SEQUENCE [LARGE SCALE GENOMIC DNA]</scope>
    <source>
        <strain evidence="5">Shaxun</strain>
        <tissue evidence="5">Muscle</tissue>
    </source>
</reference>
<dbReference type="EMBL" id="MRZV01000316">
    <property type="protein sequence ID" value="PIK52696.1"/>
    <property type="molecule type" value="Genomic_DNA"/>
</dbReference>
<dbReference type="Gene3D" id="6.10.250.2470">
    <property type="match status" value="1"/>
</dbReference>
<dbReference type="GO" id="GO:0072393">
    <property type="term" value="P:microtubule anchoring at microtubule organizing center"/>
    <property type="evidence" value="ECO:0007669"/>
    <property type="project" value="TreeGrafter"/>
</dbReference>
<dbReference type="Pfam" id="PF09730">
    <property type="entry name" value="BicD"/>
    <property type="match status" value="2"/>
</dbReference>
<evidence type="ECO:0000256" key="3">
    <source>
        <dbReference type="SAM" id="Coils"/>
    </source>
</evidence>
<dbReference type="AlphaFoldDB" id="A0A2G8KXF3"/>
<sequence>MDILMSDSEDGLETIDELRVKIARLKDELAQASREKVQAAEYGLAVLDEKQQLKQQNEEMEILFETAKQELQMAKEALDHQHQWQRKHTEQEVSHEQNLLQETASREAELTKRLGDVEQDLKVKLQELNHVKIENSKIHSRHVELTSSFEKMESEKKILKDELRDIKFRESRMMRDYSELEEENTTMQKHISSLKSSQIEYESLKHENRRLTEEIQYLNSNIDDQVRLREITEKQIEETLQALESEREQKHQLKKQIDQAMLMELEAINNDLENNTSLVEVEEDEFDGESPPAHPLLQQMEYEMQADEEGNSHRDLNRTGSLYSEIHSTEIKKLEEQLAQLETEKSELSKTLEMSQSELESTKGVLQSLGDLPIENGEVEGEVEEAIPPNLNETQQKLYQLVRLVKQYEKKYATAMAEINSLKSEMMAQGNRNRDDNTKKEAQSGIINEQNRKHQDTIKDLKGQLKQLSDLVGETQGHLNCTQDELVNISEDVGQLYTNMCLVNSESPNKKMQEHLKLARQSRRENFTHEFSSRLKEVTTENGIDGTKSSSAQISHGLVSKLHGNPVTCSNLLLAIRDQVKFLKRAVEQAAEMSRQRGKERNETETEDLKEEVVKLKLLLQTKREQVATLRTVLKANKTTAEVALANLKGKYENEKYIIADTLTKLRTELKALKEDAATFSSLRAMFAKRCDEYVTQLEEMHRQIAAADEEKKTLNSLLRMAIQQKLALTQRLEDLECHQESQMVPHRQPRHPRRHKPAKVSVPAYMPGLRHPMAASPYLHYRFPYNPPRPTAPYGQFPQPNRPPPYY</sequence>
<feature type="coiled-coil region" evidence="3">
    <location>
        <begin position="391"/>
        <end position="425"/>
    </location>
</feature>
<organism evidence="5 6">
    <name type="scientific">Stichopus japonicus</name>
    <name type="common">Sea cucumber</name>
    <dbReference type="NCBI Taxonomy" id="307972"/>
    <lineage>
        <taxon>Eukaryota</taxon>
        <taxon>Metazoa</taxon>
        <taxon>Echinodermata</taxon>
        <taxon>Eleutherozoa</taxon>
        <taxon>Echinozoa</taxon>
        <taxon>Holothuroidea</taxon>
        <taxon>Aspidochirotacea</taxon>
        <taxon>Aspidochirotida</taxon>
        <taxon>Stichopodidae</taxon>
        <taxon>Apostichopus</taxon>
    </lineage>
</organism>
<feature type="compositionally biased region" description="Basic and acidic residues" evidence="4">
    <location>
        <begin position="432"/>
        <end position="442"/>
    </location>
</feature>
<feature type="coiled-coil region" evidence="3">
    <location>
        <begin position="324"/>
        <end position="358"/>
    </location>
</feature>
<dbReference type="GO" id="GO:0005829">
    <property type="term" value="C:cytosol"/>
    <property type="evidence" value="ECO:0007669"/>
    <property type="project" value="TreeGrafter"/>
</dbReference>
<dbReference type="GO" id="GO:0034452">
    <property type="term" value="F:dynactin binding"/>
    <property type="evidence" value="ECO:0007669"/>
    <property type="project" value="TreeGrafter"/>
</dbReference>
<name>A0A2G8KXF3_STIJA</name>
<keyword evidence="2 3" id="KW-0175">Coiled coil</keyword>
<evidence type="ECO:0000256" key="4">
    <source>
        <dbReference type="SAM" id="MobiDB-lite"/>
    </source>
</evidence>
<feature type="coiled-coil region" evidence="3">
    <location>
        <begin position="691"/>
        <end position="718"/>
    </location>
</feature>
<protein>
    <submittedName>
        <fullName evidence="5">Uncharacterized protein</fullName>
    </submittedName>
</protein>
<evidence type="ECO:0000256" key="2">
    <source>
        <dbReference type="ARBA" id="ARBA00023054"/>
    </source>
</evidence>
<evidence type="ECO:0000256" key="1">
    <source>
        <dbReference type="ARBA" id="ARBA00010061"/>
    </source>
</evidence>
<gene>
    <name evidence="5" type="ORF">BSL78_10385</name>
</gene>
<dbReference type="GO" id="GO:0070507">
    <property type="term" value="P:regulation of microtubule cytoskeleton organization"/>
    <property type="evidence" value="ECO:0007669"/>
    <property type="project" value="TreeGrafter"/>
</dbReference>
<dbReference type="PANTHER" id="PTHR31233:SF6">
    <property type="entry name" value="PROTEIN BICAUDAL D"/>
    <property type="match status" value="1"/>
</dbReference>
<dbReference type="PANTHER" id="PTHR31233">
    <property type="entry name" value="BICAUDAL D FAMILY MEMBER"/>
    <property type="match status" value="1"/>
</dbReference>
<dbReference type="Proteomes" id="UP000230750">
    <property type="component" value="Unassembled WGS sequence"/>
</dbReference>
<dbReference type="GO" id="GO:0008093">
    <property type="term" value="F:cytoskeletal anchor activity"/>
    <property type="evidence" value="ECO:0007669"/>
    <property type="project" value="InterPro"/>
</dbReference>
<dbReference type="STRING" id="307972.A0A2G8KXF3"/>
<feature type="coiled-coil region" evidence="3">
    <location>
        <begin position="8"/>
        <end position="77"/>
    </location>
</feature>
<comment type="similarity">
    <text evidence="1">Belongs to the BicD family.</text>
</comment>
<dbReference type="OrthoDB" id="10069295at2759"/>
<accession>A0A2G8KXF3</accession>
<evidence type="ECO:0000313" key="5">
    <source>
        <dbReference type="EMBL" id="PIK52696.1"/>
    </source>
</evidence>
<feature type="region of interest" description="Disordered" evidence="4">
    <location>
        <begin position="427"/>
        <end position="449"/>
    </location>
</feature>
<evidence type="ECO:0000313" key="6">
    <source>
        <dbReference type="Proteomes" id="UP000230750"/>
    </source>
</evidence>
<feature type="coiled-coil region" evidence="3">
    <location>
        <begin position="142"/>
        <end position="285"/>
    </location>
</feature>
<proteinExistence type="inferred from homology"/>
<feature type="coiled-coil region" evidence="3">
    <location>
        <begin position="583"/>
        <end position="626"/>
    </location>
</feature>
<dbReference type="InterPro" id="IPR018477">
    <property type="entry name" value="BICD"/>
</dbReference>
<keyword evidence="6" id="KW-1185">Reference proteome</keyword>